<dbReference type="AlphaFoldDB" id="A0A848D473"/>
<proteinExistence type="predicted"/>
<dbReference type="GO" id="GO:0000156">
    <property type="term" value="F:phosphorelay response regulator activity"/>
    <property type="evidence" value="ECO:0007669"/>
    <property type="project" value="TreeGrafter"/>
</dbReference>
<dbReference type="InterPro" id="IPR001789">
    <property type="entry name" value="Sig_transdc_resp-reg_receiver"/>
</dbReference>
<dbReference type="GeneID" id="92837806"/>
<dbReference type="CDD" id="cd00383">
    <property type="entry name" value="trans_reg_C"/>
    <property type="match status" value="1"/>
</dbReference>
<dbReference type="InterPro" id="IPR001867">
    <property type="entry name" value="OmpR/PhoB-type_DNA-bd"/>
</dbReference>
<dbReference type="GO" id="GO:0005829">
    <property type="term" value="C:cytosol"/>
    <property type="evidence" value="ECO:0007669"/>
    <property type="project" value="TreeGrafter"/>
</dbReference>
<reference evidence="11 12" key="1">
    <citation type="submission" date="2020-04" db="EMBL/GenBank/DDBJ databases">
        <authorList>
            <person name="Hitch T.C.A."/>
            <person name="Wylensek D."/>
            <person name="Clavel T."/>
        </authorList>
    </citation>
    <scope>NUCLEOTIDE SEQUENCE [LARGE SCALE GENOMIC DNA]</scope>
    <source>
        <strain evidence="11 12">WB01_D5_05</strain>
    </source>
</reference>
<dbReference type="OrthoDB" id="9790442at2"/>
<dbReference type="Proteomes" id="UP000561326">
    <property type="component" value="Unassembled WGS sequence"/>
</dbReference>
<keyword evidence="2 7" id="KW-0597">Phosphoprotein</keyword>
<name>A0A848D473_ANEAE</name>
<dbReference type="PANTHER" id="PTHR48111">
    <property type="entry name" value="REGULATOR OF RPOS"/>
    <property type="match status" value="1"/>
</dbReference>
<dbReference type="Gene3D" id="6.10.250.690">
    <property type="match status" value="1"/>
</dbReference>
<feature type="domain" description="OmpR/PhoB-type" evidence="10">
    <location>
        <begin position="132"/>
        <end position="232"/>
    </location>
</feature>
<keyword evidence="4" id="KW-0805">Transcription regulation</keyword>
<dbReference type="CDD" id="cd17574">
    <property type="entry name" value="REC_OmpR"/>
    <property type="match status" value="1"/>
</dbReference>
<dbReference type="Gene3D" id="1.10.10.10">
    <property type="entry name" value="Winged helix-like DNA-binding domain superfamily/Winged helix DNA-binding domain"/>
    <property type="match status" value="1"/>
</dbReference>
<dbReference type="FunFam" id="3.40.50.2300:FF:000001">
    <property type="entry name" value="DNA-binding response regulator PhoB"/>
    <property type="match status" value="1"/>
</dbReference>
<dbReference type="PANTHER" id="PTHR48111:SF2">
    <property type="entry name" value="RESPONSE REGULATOR SAER"/>
    <property type="match status" value="1"/>
</dbReference>
<keyword evidence="6" id="KW-0804">Transcription</keyword>
<dbReference type="GO" id="GO:0000976">
    <property type="term" value="F:transcription cis-regulatory region binding"/>
    <property type="evidence" value="ECO:0007669"/>
    <property type="project" value="TreeGrafter"/>
</dbReference>
<dbReference type="Gene3D" id="3.40.50.2300">
    <property type="match status" value="1"/>
</dbReference>
<evidence type="ECO:0000256" key="6">
    <source>
        <dbReference type="ARBA" id="ARBA00023163"/>
    </source>
</evidence>
<evidence type="ECO:0000256" key="5">
    <source>
        <dbReference type="ARBA" id="ARBA00023125"/>
    </source>
</evidence>
<evidence type="ECO:0000256" key="2">
    <source>
        <dbReference type="ARBA" id="ARBA00022553"/>
    </source>
</evidence>
<feature type="modified residue" description="4-aspartylphosphate" evidence="7">
    <location>
        <position position="55"/>
    </location>
</feature>
<dbReference type="PROSITE" id="PS51755">
    <property type="entry name" value="OMPR_PHOB"/>
    <property type="match status" value="1"/>
</dbReference>
<gene>
    <name evidence="11" type="ORF">HF838_21735</name>
</gene>
<accession>A0A848D473</accession>
<dbReference type="SUPFAM" id="SSF46894">
    <property type="entry name" value="C-terminal effector domain of the bipartite response regulators"/>
    <property type="match status" value="1"/>
</dbReference>
<organism evidence="11 12">
    <name type="scientific">Aneurinibacillus aneurinilyticus</name>
    <name type="common">Bacillus aneurinolyticus</name>
    <dbReference type="NCBI Taxonomy" id="1391"/>
    <lineage>
        <taxon>Bacteria</taxon>
        <taxon>Bacillati</taxon>
        <taxon>Bacillota</taxon>
        <taxon>Bacilli</taxon>
        <taxon>Bacillales</taxon>
        <taxon>Paenibacillaceae</taxon>
        <taxon>Aneurinibacillus group</taxon>
        <taxon>Aneurinibacillus</taxon>
    </lineage>
</organism>
<feature type="DNA-binding region" description="OmpR/PhoB-type" evidence="8">
    <location>
        <begin position="132"/>
        <end position="232"/>
    </location>
</feature>
<dbReference type="RefSeq" id="WP_021619795.1">
    <property type="nucleotide sequence ID" value="NZ_CABKST010000058.1"/>
</dbReference>
<dbReference type="GO" id="GO:0006355">
    <property type="term" value="P:regulation of DNA-templated transcription"/>
    <property type="evidence" value="ECO:0007669"/>
    <property type="project" value="InterPro"/>
</dbReference>
<evidence type="ECO:0000256" key="3">
    <source>
        <dbReference type="ARBA" id="ARBA00023012"/>
    </source>
</evidence>
<evidence type="ECO:0000256" key="7">
    <source>
        <dbReference type="PROSITE-ProRule" id="PRU00169"/>
    </source>
</evidence>
<evidence type="ECO:0000256" key="8">
    <source>
        <dbReference type="PROSITE-ProRule" id="PRU01091"/>
    </source>
</evidence>
<dbReference type="Pfam" id="PF00486">
    <property type="entry name" value="Trans_reg_C"/>
    <property type="match status" value="1"/>
</dbReference>
<dbReference type="SMART" id="SM00862">
    <property type="entry name" value="Trans_reg_C"/>
    <property type="match status" value="1"/>
</dbReference>
<comment type="caution">
    <text evidence="11">The sequence shown here is derived from an EMBL/GenBank/DDBJ whole genome shotgun (WGS) entry which is preliminary data.</text>
</comment>
<dbReference type="GO" id="GO:0032993">
    <property type="term" value="C:protein-DNA complex"/>
    <property type="evidence" value="ECO:0007669"/>
    <property type="project" value="TreeGrafter"/>
</dbReference>
<dbReference type="InterPro" id="IPR011006">
    <property type="entry name" value="CheY-like_superfamily"/>
</dbReference>
<dbReference type="PROSITE" id="PS50110">
    <property type="entry name" value="RESPONSE_REGULATORY"/>
    <property type="match status" value="1"/>
</dbReference>
<keyword evidence="5 8" id="KW-0238">DNA-binding</keyword>
<dbReference type="EMBL" id="JABAGO010000056">
    <property type="protein sequence ID" value="NMF00848.1"/>
    <property type="molecule type" value="Genomic_DNA"/>
</dbReference>
<evidence type="ECO:0000313" key="11">
    <source>
        <dbReference type="EMBL" id="NMF00848.1"/>
    </source>
</evidence>
<dbReference type="InterPro" id="IPR036388">
    <property type="entry name" value="WH-like_DNA-bd_sf"/>
</dbReference>
<dbReference type="InterPro" id="IPR039420">
    <property type="entry name" value="WalR-like"/>
</dbReference>
<dbReference type="InterPro" id="IPR016032">
    <property type="entry name" value="Sig_transdc_resp-reg_C-effctor"/>
</dbReference>
<dbReference type="SUPFAM" id="SSF52172">
    <property type="entry name" value="CheY-like"/>
    <property type="match status" value="1"/>
</dbReference>
<feature type="domain" description="Response regulatory" evidence="9">
    <location>
        <begin position="6"/>
        <end position="119"/>
    </location>
</feature>
<evidence type="ECO:0000256" key="4">
    <source>
        <dbReference type="ARBA" id="ARBA00023015"/>
    </source>
</evidence>
<evidence type="ECO:0000256" key="1">
    <source>
        <dbReference type="ARBA" id="ARBA00004496"/>
    </source>
</evidence>
<protein>
    <submittedName>
        <fullName evidence="11">Response regulator transcription factor</fullName>
    </submittedName>
</protein>
<evidence type="ECO:0000313" key="12">
    <source>
        <dbReference type="Proteomes" id="UP000561326"/>
    </source>
</evidence>
<comment type="subcellular location">
    <subcellularLocation>
        <location evidence="1">Cytoplasm</location>
    </subcellularLocation>
</comment>
<evidence type="ECO:0000259" key="10">
    <source>
        <dbReference type="PROSITE" id="PS51755"/>
    </source>
</evidence>
<dbReference type="SMART" id="SM00448">
    <property type="entry name" value="REC"/>
    <property type="match status" value="1"/>
</dbReference>
<keyword evidence="3" id="KW-0902">Two-component regulatory system</keyword>
<sequence length="234" mass="27330">MSRNINLLLVDDDREIRNLIEIYARNEGYTIFHAQDGLQAIQLVEKHSIDLIILDIMMPNMDGITACMKIRERKQMPIIILSAKNKDMDKITGLSTGADDYVTKPFNPLELIARIKSQLRRYHSFSSTTKNTDEIEIGELRIKESTHQVFVREQEIAMTRLEFMILHLLAQNRDRVFPIDQIYEAVWKEPSTQTANNTVMVHIRKIREKIEENPRQPRYIKTIWGVGYKIEACS</sequence>
<evidence type="ECO:0000259" key="9">
    <source>
        <dbReference type="PROSITE" id="PS50110"/>
    </source>
</evidence>
<dbReference type="Pfam" id="PF00072">
    <property type="entry name" value="Response_reg"/>
    <property type="match status" value="1"/>
</dbReference>
<dbReference type="FunFam" id="1.10.10.10:FF:000018">
    <property type="entry name" value="DNA-binding response regulator ResD"/>
    <property type="match status" value="1"/>
</dbReference>